<feature type="region of interest" description="Disordered" evidence="5">
    <location>
        <begin position="141"/>
        <end position="173"/>
    </location>
</feature>
<dbReference type="PANTHER" id="PTHR31383">
    <property type="entry name" value="OXIDATIVE STRESS-RESPONSE SERINE-RICH PROTEIN 1"/>
    <property type="match status" value="1"/>
</dbReference>
<keyword evidence="7" id="KW-1185">Reference proteome</keyword>
<evidence type="ECO:0000256" key="1">
    <source>
        <dbReference type="ARBA" id="ARBA00015005"/>
    </source>
</evidence>
<feature type="region of interest" description="Disordered" evidence="5">
    <location>
        <begin position="52"/>
        <end position="80"/>
    </location>
</feature>
<feature type="compositionally biased region" description="Low complexity" evidence="5">
    <location>
        <begin position="53"/>
        <end position="67"/>
    </location>
</feature>
<dbReference type="InterPro" id="IPR008494">
    <property type="entry name" value="DUF776"/>
</dbReference>
<proteinExistence type="predicted"/>
<reference evidence="6 7" key="2">
    <citation type="journal article" date="2022" name="Mol. Biol. Evol.">
        <title>Comparative Genomics Reveals Insights into the Divergent Evolution of Astigmatic Mites and Household Pest Adaptations.</title>
        <authorList>
            <person name="Xiong Q."/>
            <person name="Wan A.T."/>
            <person name="Liu X."/>
            <person name="Fung C.S."/>
            <person name="Xiao X."/>
            <person name="Malainual N."/>
            <person name="Hou J."/>
            <person name="Wang L."/>
            <person name="Wang M."/>
            <person name="Yang K.Y."/>
            <person name="Cui Y."/>
            <person name="Leung E.L."/>
            <person name="Nong W."/>
            <person name="Shin S.K."/>
            <person name="Au S.W."/>
            <person name="Jeong K.Y."/>
            <person name="Chew F.T."/>
            <person name="Hui J.H."/>
            <person name="Leung T.F."/>
            <person name="Tungtrongchitr A."/>
            <person name="Zhong N."/>
            <person name="Liu Z."/>
            <person name="Tsui S.K."/>
        </authorList>
    </citation>
    <scope>NUCLEOTIDE SEQUENCE [LARGE SCALE GENOMIC DNA]</scope>
    <source>
        <strain evidence="6">Derp</strain>
    </source>
</reference>
<dbReference type="EMBL" id="NJHN03000037">
    <property type="protein sequence ID" value="KAH9422293.1"/>
    <property type="molecule type" value="Genomic_DNA"/>
</dbReference>
<evidence type="ECO:0000313" key="7">
    <source>
        <dbReference type="Proteomes" id="UP000887458"/>
    </source>
</evidence>
<gene>
    <name evidence="6" type="primary">OSER1</name>
    <name evidence="6" type="ORF">DERP_002590</name>
</gene>
<name>A0ABQ8JI68_DERPT</name>
<comment type="caution">
    <text evidence="6">The sequence shown here is derived from an EMBL/GenBank/DDBJ whole genome shotgun (WGS) entry which is preliminary data.</text>
</comment>
<keyword evidence="2" id="KW-0597">Phosphoprotein</keyword>
<evidence type="ECO:0000256" key="4">
    <source>
        <dbReference type="ARBA" id="ARBA00031405"/>
    </source>
</evidence>
<feature type="compositionally biased region" description="Low complexity" evidence="5">
    <location>
        <begin position="154"/>
        <end position="163"/>
    </location>
</feature>
<protein>
    <recommendedName>
        <fullName evidence="1">Oxidative stress-responsive serine-rich protein 1</fullName>
    </recommendedName>
    <alternativeName>
        <fullName evidence="4">Oxidative stress-responsive protein 1</fullName>
    </alternativeName>
    <alternativeName>
        <fullName evidence="3">Peroxide-inducible transcript 1 protein</fullName>
    </alternativeName>
</protein>
<evidence type="ECO:0000313" key="6">
    <source>
        <dbReference type="EMBL" id="KAH9422293.1"/>
    </source>
</evidence>
<reference evidence="6 7" key="1">
    <citation type="journal article" date="2018" name="J. Allergy Clin. Immunol.">
        <title>High-quality assembly of Dermatophagoides pteronyssinus genome and transcriptome reveals a wide range of novel allergens.</title>
        <authorList>
            <person name="Liu X.Y."/>
            <person name="Yang K.Y."/>
            <person name="Wang M.Q."/>
            <person name="Kwok J.S."/>
            <person name="Zeng X."/>
            <person name="Yang Z."/>
            <person name="Xiao X.J."/>
            <person name="Lau C.P."/>
            <person name="Li Y."/>
            <person name="Huang Z.M."/>
            <person name="Ba J.G."/>
            <person name="Yim A.K."/>
            <person name="Ouyang C.Y."/>
            <person name="Ngai S.M."/>
            <person name="Chan T.F."/>
            <person name="Leung E.L."/>
            <person name="Liu L."/>
            <person name="Liu Z.G."/>
            <person name="Tsui S.K."/>
        </authorList>
    </citation>
    <scope>NUCLEOTIDE SEQUENCE [LARGE SCALE GENOMIC DNA]</scope>
    <source>
        <strain evidence="6">Derp</strain>
    </source>
</reference>
<evidence type="ECO:0000256" key="3">
    <source>
        <dbReference type="ARBA" id="ARBA00029721"/>
    </source>
</evidence>
<evidence type="ECO:0000256" key="2">
    <source>
        <dbReference type="ARBA" id="ARBA00022553"/>
    </source>
</evidence>
<organism evidence="6 7">
    <name type="scientific">Dermatophagoides pteronyssinus</name>
    <name type="common">European house dust mite</name>
    <dbReference type="NCBI Taxonomy" id="6956"/>
    <lineage>
        <taxon>Eukaryota</taxon>
        <taxon>Metazoa</taxon>
        <taxon>Ecdysozoa</taxon>
        <taxon>Arthropoda</taxon>
        <taxon>Chelicerata</taxon>
        <taxon>Arachnida</taxon>
        <taxon>Acari</taxon>
        <taxon>Acariformes</taxon>
        <taxon>Sarcoptiformes</taxon>
        <taxon>Astigmata</taxon>
        <taxon>Psoroptidia</taxon>
        <taxon>Analgoidea</taxon>
        <taxon>Pyroglyphidae</taxon>
        <taxon>Dermatophagoidinae</taxon>
        <taxon>Dermatophagoides</taxon>
    </lineage>
</organism>
<dbReference type="PANTHER" id="PTHR31383:SF2">
    <property type="entry name" value="OXIDATIVE STRESS-RESPONSIVE SERINE-RICH PROTEIN 1"/>
    <property type="match status" value="1"/>
</dbReference>
<sequence length="220" mass="25538">MDSLFIEDNTANVHQNNVIIDEKLCHNHFDLKNIELKFEHLMIDKKRSKFKLNKNNSNRNTDDNLPNPFGKRKCSKNKKNSKTNYKRSLLILENNDYLEYLIKNNDNDDNCCSSPTEKLMYDINDKMASLWTKNGYRNSNNNENNGDCGHQQATTTDNLNNDKTNTEISSSNQQQQQTCAQQATLYDNCDSSLVIELAAYLDETLYIPKKMSFMAEMMYT</sequence>
<accession>A0ABQ8JI68</accession>
<evidence type="ECO:0000256" key="5">
    <source>
        <dbReference type="SAM" id="MobiDB-lite"/>
    </source>
</evidence>
<dbReference type="Proteomes" id="UP000887458">
    <property type="component" value="Unassembled WGS sequence"/>
</dbReference>
<feature type="compositionally biased region" description="Basic residues" evidence="5">
    <location>
        <begin position="70"/>
        <end position="80"/>
    </location>
</feature>